<name>A0AB39KQG0_9CAUL</name>
<evidence type="ECO:0000313" key="7">
    <source>
        <dbReference type="EMBL" id="XDO95541.1"/>
    </source>
</evidence>
<dbReference type="InterPro" id="IPR001818">
    <property type="entry name" value="Pept_M10_metallopeptidase"/>
</dbReference>
<dbReference type="GO" id="GO:0005509">
    <property type="term" value="F:calcium ion binding"/>
    <property type="evidence" value="ECO:0007669"/>
    <property type="project" value="InterPro"/>
</dbReference>
<reference evidence="7" key="1">
    <citation type="submission" date="2024-06" db="EMBL/GenBank/DDBJ databases">
        <title>Caulobacter inopinatus, sp. nov.</title>
        <authorList>
            <person name="Donachie S.P."/>
        </authorList>
    </citation>
    <scope>NUCLEOTIDE SEQUENCE</scope>
    <source>
        <strain evidence="7">73W</strain>
    </source>
</reference>
<dbReference type="GO" id="GO:0006508">
    <property type="term" value="P:proteolysis"/>
    <property type="evidence" value="ECO:0007669"/>
    <property type="project" value="UniProtKB-KW"/>
</dbReference>
<keyword evidence="2" id="KW-0645">Protease</keyword>
<feature type="domain" description="Peptidase metallopeptidase" evidence="6">
    <location>
        <begin position="20"/>
        <end position="194"/>
    </location>
</feature>
<protein>
    <submittedName>
        <fullName evidence="7">M10 family metallopeptidase</fullName>
    </submittedName>
</protein>
<proteinExistence type="inferred from homology"/>
<evidence type="ECO:0000259" key="6">
    <source>
        <dbReference type="SMART" id="SM00235"/>
    </source>
</evidence>
<evidence type="ECO:0000256" key="5">
    <source>
        <dbReference type="ARBA" id="ARBA00022833"/>
    </source>
</evidence>
<comment type="similarity">
    <text evidence="1">Belongs to the peptidase M10B family.</text>
</comment>
<dbReference type="SMART" id="SM00235">
    <property type="entry name" value="ZnMc"/>
    <property type="match status" value="1"/>
</dbReference>
<dbReference type="EMBL" id="CP158375">
    <property type="protein sequence ID" value="XDO95541.1"/>
    <property type="molecule type" value="Genomic_DNA"/>
</dbReference>
<dbReference type="GO" id="GO:0008270">
    <property type="term" value="F:zinc ion binding"/>
    <property type="evidence" value="ECO:0007669"/>
    <property type="project" value="InterPro"/>
</dbReference>
<dbReference type="SUPFAM" id="SSF51120">
    <property type="entry name" value="beta-Roll"/>
    <property type="match status" value="1"/>
</dbReference>
<evidence type="ECO:0000256" key="3">
    <source>
        <dbReference type="ARBA" id="ARBA00022723"/>
    </source>
</evidence>
<evidence type="ECO:0000256" key="4">
    <source>
        <dbReference type="ARBA" id="ARBA00022801"/>
    </source>
</evidence>
<dbReference type="Pfam" id="PF00413">
    <property type="entry name" value="Peptidase_M10"/>
    <property type="match status" value="1"/>
</dbReference>
<sequence length="421" mass="44536">MPKPEKFSATGDAYIDGLLSGLRWSTDSLTYSFPKTVVAYGATYGYGETAKGFSGMTTSQQGAVRSVLAAYADVIALDFKEGSESGADLRFARTGATSTAWAYSPHASAEGGDVWISSTSGYFGASAKGGYTYLTLLHETGHALGLKHTDEREGAFNALPTDHDSIEYSVMSYRSFVGASDNGGYRNGAWDYPQTLMLDDIRALQHAYGARFDQVGEQQVYRWSPTTGELFIDGVGQGKPGANRVFMTVWTGGAEVTYDFSNYQTDLMVDLAPGAWSTVSQAQLARLDVRVDPAKLAVGNIANAYLVSEGGVDNLIAAAVGGAGDDRLSGNTADNRLTGGAGDDILDGRDGFDTAVFSGVAADYSWSRQDDGAWRILDLREGSPDGADTLIDIEQLAFADALIDLAPVALVGLAHMGEALA</sequence>
<organism evidence="7">
    <name type="scientific">Caulobacter sp. 73W</name>
    <dbReference type="NCBI Taxonomy" id="3161137"/>
    <lineage>
        <taxon>Bacteria</taxon>
        <taxon>Pseudomonadati</taxon>
        <taxon>Pseudomonadota</taxon>
        <taxon>Alphaproteobacteria</taxon>
        <taxon>Caulobacterales</taxon>
        <taxon>Caulobacteraceae</taxon>
        <taxon>Caulobacter</taxon>
    </lineage>
</organism>
<dbReference type="GO" id="GO:0031012">
    <property type="term" value="C:extracellular matrix"/>
    <property type="evidence" value="ECO:0007669"/>
    <property type="project" value="InterPro"/>
</dbReference>
<dbReference type="Pfam" id="PF00353">
    <property type="entry name" value="HemolysinCabind"/>
    <property type="match status" value="1"/>
</dbReference>
<dbReference type="InterPro" id="IPR024079">
    <property type="entry name" value="MetalloPept_cat_dom_sf"/>
</dbReference>
<dbReference type="InterPro" id="IPR001343">
    <property type="entry name" value="Hemolysn_Ca-bd"/>
</dbReference>
<dbReference type="InterPro" id="IPR011049">
    <property type="entry name" value="Serralysin-like_metalloprot_C"/>
</dbReference>
<dbReference type="Gene3D" id="3.40.390.10">
    <property type="entry name" value="Collagenase (Catalytic Domain)"/>
    <property type="match status" value="1"/>
</dbReference>
<dbReference type="RefSeq" id="WP_369058390.1">
    <property type="nucleotide sequence ID" value="NZ_CP158375.1"/>
</dbReference>
<dbReference type="InterPro" id="IPR006026">
    <property type="entry name" value="Peptidase_Metallo"/>
</dbReference>
<keyword evidence="4" id="KW-0378">Hydrolase</keyword>
<dbReference type="CDD" id="cd04277">
    <property type="entry name" value="ZnMc_serralysin_like"/>
    <property type="match status" value="1"/>
</dbReference>
<dbReference type="SUPFAM" id="SSF55486">
    <property type="entry name" value="Metalloproteases ('zincins'), catalytic domain"/>
    <property type="match status" value="1"/>
</dbReference>
<gene>
    <name evidence="7" type="ORF">ABOZ73_12040</name>
</gene>
<keyword evidence="3" id="KW-0479">Metal-binding</keyword>
<dbReference type="AlphaFoldDB" id="A0AB39KQG0"/>
<accession>A0AB39KQG0</accession>
<evidence type="ECO:0000256" key="1">
    <source>
        <dbReference type="ARBA" id="ARBA00009490"/>
    </source>
</evidence>
<evidence type="ECO:0000256" key="2">
    <source>
        <dbReference type="ARBA" id="ARBA00022670"/>
    </source>
</evidence>
<dbReference type="GO" id="GO:0004222">
    <property type="term" value="F:metalloendopeptidase activity"/>
    <property type="evidence" value="ECO:0007669"/>
    <property type="project" value="InterPro"/>
</dbReference>
<dbReference type="InterPro" id="IPR034033">
    <property type="entry name" value="Serralysin-like"/>
</dbReference>
<dbReference type="Gene3D" id="2.150.10.10">
    <property type="entry name" value="Serralysin-like metalloprotease, C-terminal"/>
    <property type="match status" value="1"/>
</dbReference>
<keyword evidence="5" id="KW-0862">Zinc</keyword>